<keyword evidence="6 8" id="KW-0560">Oxidoreductase</keyword>
<evidence type="ECO:0000256" key="5">
    <source>
        <dbReference type="ARBA" id="ARBA00022975"/>
    </source>
</evidence>
<dbReference type="NCBIfam" id="NF005741">
    <property type="entry name" value="PRK07565.1"/>
    <property type="match status" value="1"/>
</dbReference>
<comment type="pathway">
    <text evidence="2">Pyrimidine metabolism; UMP biosynthesis via de novo pathway.</text>
</comment>
<keyword evidence="4" id="KW-0288">FMN</keyword>
<dbReference type="GO" id="GO:0005737">
    <property type="term" value="C:cytoplasm"/>
    <property type="evidence" value="ECO:0007669"/>
    <property type="project" value="InterPro"/>
</dbReference>
<protein>
    <submittedName>
        <fullName evidence="8">Dihydroorotate dehydrogenase (Fumarate)</fullName>
        <ecNumber evidence="8">1.3.98.1</ecNumber>
    </submittedName>
</protein>
<accession>A0A516TPX3</accession>
<dbReference type="GO" id="GO:0044205">
    <property type="term" value="P:'de novo' UMP biosynthetic process"/>
    <property type="evidence" value="ECO:0007669"/>
    <property type="project" value="UniProtKB-UniPathway"/>
</dbReference>
<dbReference type="UniPathway" id="UPA00070"/>
<dbReference type="PIRSF" id="PIRSF000164">
    <property type="entry name" value="DHO_oxidase"/>
    <property type="match status" value="1"/>
</dbReference>
<dbReference type="SUPFAM" id="SSF51395">
    <property type="entry name" value="FMN-linked oxidoreductases"/>
    <property type="match status" value="1"/>
</dbReference>
<evidence type="ECO:0000256" key="3">
    <source>
        <dbReference type="ARBA" id="ARBA00022630"/>
    </source>
</evidence>
<evidence type="ECO:0000256" key="6">
    <source>
        <dbReference type="ARBA" id="ARBA00023002"/>
    </source>
</evidence>
<comment type="cofactor">
    <cofactor evidence="1">
        <name>FMN</name>
        <dbReference type="ChEBI" id="CHEBI:58210"/>
    </cofactor>
</comment>
<dbReference type="CDD" id="cd04739">
    <property type="entry name" value="DHOD_like"/>
    <property type="match status" value="1"/>
</dbReference>
<evidence type="ECO:0000259" key="7">
    <source>
        <dbReference type="Pfam" id="PF01180"/>
    </source>
</evidence>
<dbReference type="GO" id="GO:0006207">
    <property type="term" value="P:'de novo' pyrimidine nucleobase biosynthetic process"/>
    <property type="evidence" value="ECO:0007669"/>
    <property type="project" value="TreeGrafter"/>
</dbReference>
<dbReference type="OrthoDB" id="9794954at2"/>
<name>A0A516TPX3_9BACT</name>
<dbReference type="InterPro" id="IPR013785">
    <property type="entry name" value="Aldolase_TIM"/>
</dbReference>
<evidence type="ECO:0000313" key="9">
    <source>
        <dbReference type="Proteomes" id="UP000315925"/>
    </source>
</evidence>
<evidence type="ECO:0000313" key="8">
    <source>
        <dbReference type="EMBL" id="QDQ43297.1"/>
    </source>
</evidence>
<evidence type="ECO:0000256" key="2">
    <source>
        <dbReference type="ARBA" id="ARBA00004725"/>
    </source>
</evidence>
<dbReference type="EC" id="1.3.98.1" evidence="8"/>
<dbReference type="InterPro" id="IPR012135">
    <property type="entry name" value="Dihydroorotate_DH_1_2"/>
</dbReference>
<dbReference type="AlphaFoldDB" id="A0A516TPX3"/>
<keyword evidence="3" id="KW-0285">Flavoprotein</keyword>
<organism evidence="8 9">
    <name type="scientific">Methylacidiphilum kamchatkense Kam1</name>
    <dbReference type="NCBI Taxonomy" id="1202785"/>
    <lineage>
        <taxon>Bacteria</taxon>
        <taxon>Pseudomonadati</taxon>
        <taxon>Verrucomicrobiota</taxon>
        <taxon>Methylacidiphilae</taxon>
        <taxon>Methylacidiphilales</taxon>
        <taxon>Methylacidiphilaceae</taxon>
        <taxon>Methylacidiphilum (ex Ratnadevi et al. 2023)</taxon>
    </lineage>
</organism>
<dbReference type="InterPro" id="IPR005720">
    <property type="entry name" value="Dihydroorotate_DH_cat"/>
</dbReference>
<dbReference type="Pfam" id="PF01180">
    <property type="entry name" value="DHO_dh"/>
    <property type="match status" value="1"/>
</dbReference>
<feature type="domain" description="Dihydroorotate dehydrogenase catalytic" evidence="7">
    <location>
        <begin position="87"/>
        <end position="292"/>
    </location>
</feature>
<reference evidence="9" key="1">
    <citation type="submission" date="2019-03" db="EMBL/GenBank/DDBJ databases">
        <title>Complete genome of Methylacidiphilum kamchatkense Kam1.</title>
        <authorList>
            <person name="Kruse T."/>
            <person name="Murarilal Ratnadevi C."/>
            <person name="Erikstad H.-A."/>
            <person name="Birkeland N.-K."/>
        </authorList>
    </citation>
    <scope>NUCLEOTIDE SEQUENCE [LARGE SCALE GENOMIC DNA]</scope>
    <source>
        <strain evidence="9">kam1</strain>
    </source>
</reference>
<dbReference type="PANTHER" id="PTHR48109">
    <property type="entry name" value="DIHYDROOROTATE DEHYDROGENASE (QUINONE), MITOCHONDRIAL-RELATED"/>
    <property type="match status" value="1"/>
</dbReference>
<keyword evidence="5" id="KW-0665">Pyrimidine biosynthesis</keyword>
<dbReference type="GO" id="GO:1990663">
    <property type="term" value="F:dihydroorotate dehydrogenase (fumarate) activity"/>
    <property type="evidence" value="ECO:0007669"/>
    <property type="project" value="UniProtKB-EC"/>
</dbReference>
<evidence type="ECO:0000256" key="1">
    <source>
        <dbReference type="ARBA" id="ARBA00001917"/>
    </source>
</evidence>
<dbReference type="InterPro" id="IPR050074">
    <property type="entry name" value="DHO_dehydrogenase"/>
</dbReference>
<dbReference type="RefSeq" id="WP_079254252.1">
    <property type="nucleotide sequence ID" value="NZ_CP037899.1"/>
</dbReference>
<sequence length="344" mass="37865">MSVSLETTYLGLQLSSPLIPSASPLSKSLDTVKALEEIGAGAIVLYSLFEEDIENEALHLERSLTIGSESFAEALSYVPEIPGLRIGPEYYLDHLRRVKETVSIPVIASLNAQSPGQWIKFSKLLEQAGADALELNIYSIPCDPAMSSSDLEQKYLEIVKACRQSIKIPIAVKLSPYFTNILSFSTELAKTGINGLVLFNRFFQPDIDLENLQVEPRIALSTENELLLRITWIGILYDRIKLDFSATGGVLSASDALKAILSGATTVQLCSALLFHGIDYLKTIKNGIIEWMEKKGYPSVESIRGILSQKNCTDPSSYERAQYVYALSVYPSPSISGLEKKKTT</sequence>
<dbReference type="Gene3D" id="3.20.20.70">
    <property type="entry name" value="Aldolase class I"/>
    <property type="match status" value="1"/>
</dbReference>
<dbReference type="Proteomes" id="UP000315925">
    <property type="component" value="Chromosome"/>
</dbReference>
<evidence type="ECO:0000256" key="4">
    <source>
        <dbReference type="ARBA" id="ARBA00022643"/>
    </source>
</evidence>
<proteinExistence type="predicted"/>
<dbReference type="STRING" id="1202785.A946_06205"/>
<gene>
    <name evidence="8" type="ORF">kam1_2089</name>
</gene>
<dbReference type="EMBL" id="CP037899">
    <property type="protein sequence ID" value="QDQ43297.1"/>
    <property type="molecule type" value="Genomic_DNA"/>
</dbReference>
<dbReference type="KEGG" id="mkc:kam1_2089"/>
<dbReference type="PANTHER" id="PTHR48109:SF3">
    <property type="entry name" value="SLL0744 PROTEIN"/>
    <property type="match status" value="1"/>
</dbReference>